<dbReference type="Proteomes" id="UP000257200">
    <property type="component" value="Unplaced"/>
</dbReference>
<evidence type="ECO:0000259" key="4">
    <source>
        <dbReference type="Pfam" id="PF07654"/>
    </source>
</evidence>
<dbReference type="Gene3D" id="2.60.40.10">
    <property type="entry name" value="Immunoglobulins"/>
    <property type="match status" value="1"/>
</dbReference>
<dbReference type="AlphaFoldDB" id="A0A3Q1EUA2"/>
<reference evidence="5" key="2">
    <citation type="submission" date="2025-09" db="UniProtKB">
        <authorList>
            <consortium name="Ensembl"/>
        </authorList>
    </citation>
    <scope>IDENTIFICATION</scope>
</reference>
<protein>
    <recommendedName>
        <fullName evidence="7">Ig-like domain-containing protein</fullName>
    </recommendedName>
</protein>
<dbReference type="SUPFAM" id="SSF54452">
    <property type="entry name" value="MHC antigen-recognition domain"/>
    <property type="match status" value="1"/>
</dbReference>
<feature type="domain" description="MHC class I-like antigen recognition-like" evidence="3">
    <location>
        <begin position="18"/>
        <end position="84"/>
    </location>
</feature>
<evidence type="ECO:0000256" key="1">
    <source>
        <dbReference type="ARBA" id="ARBA00023180"/>
    </source>
</evidence>
<dbReference type="GO" id="GO:0009897">
    <property type="term" value="C:external side of plasma membrane"/>
    <property type="evidence" value="ECO:0007669"/>
    <property type="project" value="TreeGrafter"/>
</dbReference>
<dbReference type="Ensembl" id="ENSAPOT00000005215.1">
    <property type="protein sequence ID" value="ENSAPOP00000007277.1"/>
    <property type="gene ID" value="ENSAPOG00000009221.1"/>
</dbReference>
<dbReference type="InterPro" id="IPR003597">
    <property type="entry name" value="Ig_C1-set"/>
</dbReference>
<evidence type="ECO:0008006" key="7">
    <source>
        <dbReference type="Google" id="ProtNLM"/>
    </source>
</evidence>
<feature type="domain" description="Immunoglobulin C1-set" evidence="4">
    <location>
        <begin position="116"/>
        <end position="171"/>
    </location>
</feature>
<keyword evidence="2" id="KW-0812">Transmembrane</keyword>
<dbReference type="Pfam" id="PF07654">
    <property type="entry name" value="C1-set"/>
    <property type="match status" value="1"/>
</dbReference>
<dbReference type="Pfam" id="PF00129">
    <property type="entry name" value="MHC_I"/>
    <property type="match status" value="1"/>
</dbReference>
<dbReference type="InterPro" id="IPR036179">
    <property type="entry name" value="Ig-like_dom_sf"/>
</dbReference>
<dbReference type="SUPFAM" id="SSF48726">
    <property type="entry name" value="Immunoglobulin"/>
    <property type="match status" value="1"/>
</dbReference>
<dbReference type="GO" id="GO:0006955">
    <property type="term" value="P:immune response"/>
    <property type="evidence" value="ECO:0007669"/>
    <property type="project" value="TreeGrafter"/>
</dbReference>
<dbReference type="InterPro" id="IPR013783">
    <property type="entry name" value="Ig-like_fold"/>
</dbReference>
<dbReference type="InParanoid" id="A0A3Q1EUA2"/>
<organism evidence="5 6">
    <name type="scientific">Acanthochromis polyacanthus</name>
    <name type="common">spiny chromis</name>
    <dbReference type="NCBI Taxonomy" id="80966"/>
    <lineage>
        <taxon>Eukaryota</taxon>
        <taxon>Metazoa</taxon>
        <taxon>Chordata</taxon>
        <taxon>Craniata</taxon>
        <taxon>Vertebrata</taxon>
        <taxon>Euteleostomi</taxon>
        <taxon>Actinopterygii</taxon>
        <taxon>Neopterygii</taxon>
        <taxon>Teleostei</taxon>
        <taxon>Neoteleostei</taxon>
        <taxon>Acanthomorphata</taxon>
        <taxon>Ovalentaria</taxon>
        <taxon>Pomacentridae</taxon>
        <taxon>Acanthochromis</taxon>
    </lineage>
</organism>
<keyword evidence="2" id="KW-0472">Membrane</keyword>
<dbReference type="PANTHER" id="PTHR16675">
    <property type="entry name" value="MHC CLASS I-RELATED"/>
    <property type="match status" value="1"/>
</dbReference>
<keyword evidence="6" id="KW-1185">Reference proteome</keyword>
<evidence type="ECO:0000259" key="3">
    <source>
        <dbReference type="Pfam" id="PF00129"/>
    </source>
</evidence>
<dbReference type="PANTHER" id="PTHR16675:SF237">
    <property type="entry name" value="MHC CLASS I ANTIGEN TRANSCRIPT VARIANT 1-RELATED"/>
    <property type="match status" value="1"/>
</dbReference>
<dbReference type="InterPro" id="IPR050208">
    <property type="entry name" value="MHC_class-I_related"/>
</dbReference>
<dbReference type="STRING" id="80966.ENSAPOP00000007277"/>
<dbReference type="Gene3D" id="3.30.500.10">
    <property type="entry name" value="MHC class I-like antigen recognition-like"/>
    <property type="match status" value="1"/>
</dbReference>
<evidence type="ECO:0000256" key="2">
    <source>
        <dbReference type="SAM" id="Phobius"/>
    </source>
</evidence>
<sequence length="233" mass="26981">SAWHTLYLTLKLHIKLYHSLQYFYTASSQVPNFPEFVVVGMVDDVQIVHYDSNTRTAVPKQHWMKKVIDDDPEYFDRSTGIFTVQHVSVIVSHSLLSLSLLHIYHHFNSICLPLSTSSSPVTCHATGFYPDRADLFWRKDGEELIEDVDRGKILPNHDGTFQMSVDLKISSIFSSIILHFMYFYVSWMELLFPHFVFLFISFRLIFISNVVAFPLSSSLKATELRQGLLIVRE</sequence>
<dbReference type="GO" id="GO:0005615">
    <property type="term" value="C:extracellular space"/>
    <property type="evidence" value="ECO:0007669"/>
    <property type="project" value="TreeGrafter"/>
</dbReference>
<evidence type="ECO:0000313" key="6">
    <source>
        <dbReference type="Proteomes" id="UP000257200"/>
    </source>
</evidence>
<name>A0A3Q1EUA2_9TELE</name>
<dbReference type="InterPro" id="IPR011161">
    <property type="entry name" value="MHC_I-like_Ag-recog"/>
</dbReference>
<dbReference type="InterPro" id="IPR037055">
    <property type="entry name" value="MHC_I-like_Ag-recog_sf"/>
</dbReference>
<feature type="transmembrane region" description="Helical" evidence="2">
    <location>
        <begin position="191"/>
        <end position="215"/>
    </location>
</feature>
<keyword evidence="2" id="KW-1133">Transmembrane helix</keyword>
<accession>A0A3Q1EUA2</accession>
<proteinExistence type="predicted"/>
<keyword evidence="1" id="KW-0325">Glycoprotein</keyword>
<feature type="transmembrane region" description="Helical" evidence="2">
    <location>
        <begin position="167"/>
        <end position="185"/>
    </location>
</feature>
<evidence type="ECO:0000313" key="5">
    <source>
        <dbReference type="Ensembl" id="ENSAPOP00000007277.1"/>
    </source>
</evidence>
<reference evidence="5" key="1">
    <citation type="submission" date="2025-08" db="UniProtKB">
        <authorList>
            <consortium name="Ensembl"/>
        </authorList>
    </citation>
    <scope>IDENTIFICATION</scope>
</reference>
<dbReference type="GeneTree" id="ENSGT00940000176187"/>
<dbReference type="InterPro" id="IPR011162">
    <property type="entry name" value="MHC_I/II-like_Ag-recog"/>
</dbReference>